<evidence type="ECO:0000259" key="1">
    <source>
        <dbReference type="Pfam" id="PF08279"/>
    </source>
</evidence>
<dbReference type="EMBL" id="JDRX01000034">
    <property type="protein sequence ID" value="KGN00530.1"/>
    <property type="molecule type" value="Genomic_DNA"/>
</dbReference>
<dbReference type="InterPro" id="IPR026881">
    <property type="entry name" value="WYL_dom"/>
</dbReference>
<evidence type="ECO:0008006" key="6">
    <source>
        <dbReference type="Google" id="ProtNLM"/>
    </source>
</evidence>
<dbReference type="InterPro" id="IPR013196">
    <property type="entry name" value="HTH_11"/>
</dbReference>
<name>A0AA88ZLL3_CLONO</name>
<reference evidence="4 5" key="1">
    <citation type="submission" date="2014-01" db="EMBL/GenBank/DDBJ databases">
        <title>Plasmidome dynamics in the species complex Clostridium novyi sensu lato converts strains of independent lineages into distinctly different pathogens.</title>
        <authorList>
            <person name="Skarin H."/>
            <person name="Segerman B."/>
        </authorList>
    </citation>
    <scope>NUCLEOTIDE SEQUENCE [LARGE SCALE GENOMIC DNA]</scope>
    <source>
        <strain evidence="4 5">4570</strain>
    </source>
</reference>
<dbReference type="InterPro" id="IPR057727">
    <property type="entry name" value="WCX_dom"/>
</dbReference>
<evidence type="ECO:0000259" key="3">
    <source>
        <dbReference type="Pfam" id="PF25583"/>
    </source>
</evidence>
<protein>
    <recommendedName>
        <fullName evidence="6">Transcriptional regulator</fullName>
    </recommendedName>
</protein>
<dbReference type="Pfam" id="PF13280">
    <property type="entry name" value="WYL"/>
    <property type="match status" value="1"/>
</dbReference>
<dbReference type="PROSITE" id="PS52050">
    <property type="entry name" value="WYL"/>
    <property type="match status" value="1"/>
</dbReference>
<evidence type="ECO:0000313" key="4">
    <source>
        <dbReference type="EMBL" id="KGN00530.1"/>
    </source>
</evidence>
<comment type="caution">
    <text evidence="4">The sequence shown here is derived from an EMBL/GenBank/DDBJ whole genome shotgun (WGS) entry which is preliminary data.</text>
</comment>
<feature type="domain" description="Helix-turn-helix type 11" evidence="1">
    <location>
        <begin position="9"/>
        <end position="60"/>
    </location>
</feature>
<evidence type="ECO:0000259" key="2">
    <source>
        <dbReference type="Pfam" id="PF13280"/>
    </source>
</evidence>
<proteinExistence type="predicted"/>
<feature type="domain" description="WCX" evidence="3">
    <location>
        <begin position="235"/>
        <end position="311"/>
    </location>
</feature>
<dbReference type="InterPro" id="IPR036390">
    <property type="entry name" value="WH_DNA-bd_sf"/>
</dbReference>
<gene>
    <name evidence="4" type="ORF">Z969_09860</name>
</gene>
<organism evidence="4 5">
    <name type="scientific">Clostridium novyi A str. 4570</name>
    <dbReference type="NCBI Taxonomy" id="1444290"/>
    <lineage>
        <taxon>Bacteria</taxon>
        <taxon>Bacillati</taxon>
        <taxon>Bacillota</taxon>
        <taxon>Clostridia</taxon>
        <taxon>Eubacteriales</taxon>
        <taxon>Clostridiaceae</taxon>
        <taxon>Clostridium</taxon>
    </lineage>
</organism>
<dbReference type="Pfam" id="PF08279">
    <property type="entry name" value="HTH_11"/>
    <property type="match status" value="1"/>
</dbReference>
<dbReference type="Gene3D" id="1.10.10.10">
    <property type="entry name" value="Winged helix-like DNA-binding domain superfamily/Winged helix DNA-binding domain"/>
    <property type="match status" value="1"/>
</dbReference>
<evidence type="ECO:0000313" key="5">
    <source>
        <dbReference type="Proteomes" id="UP000030016"/>
    </source>
</evidence>
<feature type="domain" description="WYL" evidence="2">
    <location>
        <begin position="145"/>
        <end position="204"/>
    </location>
</feature>
<dbReference type="AlphaFoldDB" id="A0AA88ZLL3"/>
<dbReference type="Pfam" id="PF25583">
    <property type="entry name" value="WCX"/>
    <property type="match status" value="1"/>
</dbReference>
<dbReference type="InterPro" id="IPR036388">
    <property type="entry name" value="WH-like_DNA-bd_sf"/>
</dbReference>
<sequence length="316" mass="37320">MGKVSNAIKMLILLRSRGKMKIKEIAEILEVNERSIRMYKDELEQAQIYINSTSGKYGGYELDTDTFIPNLKLTEKEYKALNMAKDFLESNNFVLLKEYITALDKINCNRRCNEFVNLSHYNYFISNNKLNYNLENEKKIWIDMNSSIICKNKVKLKYRSSNNLVKERVVHPYTIFQYKSAIYLLAYCEYRKEIRYFKLSRIEKYIILKENFKVDQELNCQIDSNCLGIFEGKQINLKLEIKYPIAQTIKERIWGKNQVITENKSNNSIIFEATMKDTEETKTWILGMGSSAVVLEPNEFVDKIKNELQQIIKLYK</sequence>
<dbReference type="PANTHER" id="PTHR34580">
    <property type="match status" value="1"/>
</dbReference>
<dbReference type="SUPFAM" id="SSF46785">
    <property type="entry name" value="Winged helix' DNA-binding domain"/>
    <property type="match status" value="1"/>
</dbReference>
<accession>A0AA88ZLL3</accession>
<dbReference type="InterPro" id="IPR051534">
    <property type="entry name" value="CBASS_pafABC_assoc_protein"/>
</dbReference>
<dbReference type="Proteomes" id="UP000030016">
    <property type="component" value="Unassembled WGS sequence"/>
</dbReference>
<dbReference type="PANTHER" id="PTHR34580:SF1">
    <property type="entry name" value="PROTEIN PAFC"/>
    <property type="match status" value="1"/>
</dbReference>
<dbReference type="RefSeq" id="WP_039250801.1">
    <property type="nucleotide sequence ID" value="NZ_JDRX01000034.1"/>
</dbReference>